<dbReference type="EMBL" id="FQYI01000012">
    <property type="protein sequence ID" value="SHJ21520.1"/>
    <property type="molecule type" value="Genomic_DNA"/>
</dbReference>
<evidence type="ECO:0000256" key="1">
    <source>
        <dbReference type="SAM" id="Phobius"/>
    </source>
</evidence>
<organism evidence="2 3">
    <name type="scientific">Cruoricaptor ignavus</name>
    <dbReference type="NCBI Taxonomy" id="1118202"/>
    <lineage>
        <taxon>Bacteria</taxon>
        <taxon>Pseudomonadati</taxon>
        <taxon>Bacteroidota</taxon>
        <taxon>Flavobacteriia</taxon>
        <taxon>Flavobacteriales</taxon>
        <taxon>Weeksellaceae</taxon>
        <taxon>Cruoricaptor</taxon>
    </lineage>
</organism>
<dbReference type="STRING" id="1118202.SAMN05443429_11260"/>
<accession>A0A1M6HH16</accession>
<keyword evidence="1" id="KW-1133">Transmembrane helix</keyword>
<protein>
    <submittedName>
        <fullName evidence="2">Uncharacterized protein</fullName>
    </submittedName>
</protein>
<keyword evidence="1" id="KW-0472">Membrane</keyword>
<dbReference type="AlphaFoldDB" id="A0A1M6HH16"/>
<keyword evidence="1" id="KW-0812">Transmembrane</keyword>
<keyword evidence="3" id="KW-1185">Reference proteome</keyword>
<feature type="transmembrane region" description="Helical" evidence="1">
    <location>
        <begin position="36"/>
        <end position="56"/>
    </location>
</feature>
<dbReference type="Proteomes" id="UP000184335">
    <property type="component" value="Unassembled WGS sequence"/>
</dbReference>
<reference evidence="2 3" key="1">
    <citation type="submission" date="2016-11" db="EMBL/GenBank/DDBJ databases">
        <authorList>
            <person name="Jaros S."/>
            <person name="Januszkiewicz K."/>
            <person name="Wedrychowicz H."/>
        </authorList>
    </citation>
    <scope>NUCLEOTIDE SEQUENCE [LARGE SCALE GENOMIC DNA]</scope>
    <source>
        <strain evidence="2 3">DSM 25479</strain>
    </source>
</reference>
<proteinExistence type="predicted"/>
<name>A0A1M6HH16_9FLAO</name>
<evidence type="ECO:0000313" key="2">
    <source>
        <dbReference type="EMBL" id="SHJ21520.1"/>
    </source>
</evidence>
<gene>
    <name evidence="2" type="ORF">SAMN05443429_11260</name>
</gene>
<evidence type="ECO:0000313" key="3">
    <source>
        <dbReference type="Proteomes" id="UP000184335"/>
    </source>
</evidence>
<sequence>MKTVFNLLIAVSAFFLMCECEIQATTPPAEVSYTDTILLFIITAVAVVLRLSINFLTNDGNN</sequence>